<evidence type="ECO:0000313" key="9">
    <source>
        <dbReference type="EMBL" id="ANZ44399.1"/>
    </source>
</evidence>
<keyword evidence="5 7" id="KW-1133">Transmembrane helix</keyword>
<evidence type="ECO:0000256" key="7">
    <source>
        <dbReference type="RuleBase" id="RU363032"/>
    </source>
</evidence>
<dbReference type="InterPro" id="IPR035906">
    <property type="entry name" value="MetI-like_sf"/>
</dbReference>
<dbReference type="Pfam" id="PF00528">
    <property type="entry name" value="BPD_transp_1"/>
    <property type="match status" value="1"/>
</dbReference>
<dbReference type="OrthoDB" id="9783218at2"/>
<evidence type="ECO:0000256" key="4">
    <source>
        <dbReference type="ARBA" id="ARBA00022692"/>
    </source>
</evidence>
<dbReference type="AlphaFoldDB" id="A0A1B2I358"/>
<evidence type="ECO:0000313" key="10">
    <source>
        <dbReference type="Proteomes" id="UP000093044"/>
    </source>
</evidence>
<dbReference type="Gene3D" id="1.10.3720.10">
    <property type="entry name" value="MetI-like"/>
    <property type="match status" value="1"/>
</dbReference>
<gene>
    <name evidence="9" type="ORF">BED41_04420</name>
</gene>
<keyword evidence="10" id="KW-1185">Reference proteome</keyword>
<evidence type="ECO:0000256" key="3">
    <source>
        <dbReference type="ARBA" id="ARBA00022475"/>
    </source>
</evidence>
<feature type="transmembrane region" description="Helical" evidence="7">
    <location>
        <begin position="51"/>
        <end position="71"/>
    </location>
</feature>
<keyword evidence="6 7" id="KW-0472">Membrane</keyword>
<protein>
    <recommendedName>
        <fullName evidence="8">ABC transmembrane type-1 domain-containing protein</fullName>
    </recommendedName>
</protein>
<dbReference type="Proteomes" id="UP000093044">
    <property type="component" value="Chromosome"/>
</dbReference>
<dbReference type="GeneID" id="83057099"/>
<feature type="transmembrane region" description="Helical" evidence="7">
    <location>
        <begin position="396"/>
        <end position="417"/>
    </location>
</feature>
<comment type="subcellular location">
    <subcellularLocation>
        <location evidence="1 7">Cell membrane</location>
        <topology evidence="1 7">Multi-pass membrane protein</topology>
    </subcellularLocation>
</comment>
<name>A0A1B2I358_9BACT</name>
<dbReference type="RefSeq" id="WP_066743492.1">
    <property type="nucleotide sequence ID" value="NZ_CP016757.1"/>
</dbReference>
<feature type="transmembrane region" description="Helical" evidence="7">
    <location>
        <begin position="357"/>
        <end position="376"/>
    </location>
</feature>
<dbReference type="InterPro" id="IPR000515">
    <property type="entry name" value="MetI-like"/>
</dbReference>
<proteinExistence type="inferred from homology"/>
<evidence type="ECO:0000256" key="6">
    <source>
        <dbReference type="ARBA" id="ARBA00023136"/>
    </source>
</evidence>
<keyword evidence="4 7" id="KW-0812">Transmembrane</keyword>
<dbReference type="InterPro" id="IPR025966">
    <property type="entry name" value="OppC_N"/>
</dbReference>
<dbReference type="GO" id="GO:0005886">
    <property type="term" value="C:plasma membrane"/>
    <property type="evidence" value="ECO:0007669"/>
    <property type="project" value="UniProtKB-SubCell"/>
</dbReference>
<keyword evidence="3" id="KW-1003">Cell membrane</keyword>
<evidence type="ECO:0000259" key="8">
    <source>
        <dbReference type="PROSITE" id="PS50928"/>
    </source>
</evidence>
<dbReference type="PANTHER" id="PTHR43386:SF22">
    <property type="entry name" value="OLIGOPEPTIDE TRANSPORT SYSTEM PERMEASE PROTEIN OPPC"/>
    <property type="match status" value="1"/>
</dbReference>
<reference evidence="9" key="1">
    <citation type="submission" date="2016-08" db="EMBL/GenBank/DDBJ databases">
        <title>Complete genome of Cloacibacillus porcorum.</title>
        <authorList>
            <person name="Looft T."/>
            <person name="Bayles D.O."/>
            <person name="Alt D.P."/>
        </authorList>
    </citation>
    <scope>NUCLEOTIDE SEQUENCE [LARGE SCALE GENOMIC DNA]</scope>
    <source>
        <strain evidence="9">CL-84</strain>
    </source>
</reference>
<feature type="transmembrane region" description="Helical" evidence="7">
    <location>
        <begin position="288"/>
        <end position="307"/>
    </location>
</feature>
<dbReference type="PROSITE" id="PS50928">
    <property type="entry name" value="ABC_TM1"/>
    <property type="match status" value="1"/>
</dbReference>
<feature type="transmembrane region" description="Helical" evidence="7">
    <location>
        <begin position="263"/>
        <end position="282"/>
    </location>
</feature>
<dbReference type="PANTHER" id="PTHR43386">
    <property type="entry name" value="OLIGOPEPTIDE TRANSPORT SYSTEM PERMEASE PROTEIN APPC"/>
    <property type="match status" value="1"/>
</dbReference>
<dbReference type="InterPro" id="IPR050366">
    <property type="entry name" value="BP-dependent_transpt_permease"/>
</dbReference>
<evidence type="ECO:0000256" key="1">
    <source>
        <dbReference type="ARBA" id="ARBA00004651"/>
    </source>
</evidence>
<dbReference type="EMBL" id="CP016757">
    <property type="protein sequence ID" value="ANZ44399.1"/>
    <property type="molecule type" value="Genomic_DNA"/>
</dbReference>
<dbReference type="STRING" id="1197717.BED41_04420"/>
<feature type="domain" description="ABC transmembrane type-1" evidence="8">
    <location>
        <begin position="224"/>
        <end position="414"/>
    </location>
</feature>
<evidence type="ECO:0000256" key="5">
    <source>
        <dbReference type="ARBA" id="ARBA00022989"/>
    </source>
</evidence>
<dbReference type="CDD" id="cd06261">
    <property type="entry name" value="TM_PBP2"/>
    <property type="match status" value="1"/>
</dbReference>
<organism evidence="9 10">
    <name type="scientific">Cloacibacillus porcorum</name>
    <dbReference type="NCBI Taxonomy" id="1197717"/>
    <lineage>
        <taxon>Bacteria</taxon>
        <taxon>Thermotogati</taxon>
        <taxon>Synergistota</taxon>
        <taxon>Synergistia</taxon>
        <taxon>Synergistales</taxon>
        <taxon>Synergistaceae</taxon>
        <taxon>Cloacibacillus</taxon>
    </lineage>
</organism>
<feature type="transmembrane region" description="Helical" evidence="7">
    <location>
        <begin position="226"/>
        <end position="251"/>
    </location>
</feature>
<dbReference type="Pfam" id="PF12911">
    <property type="entry name" value="OppC_N"/>
    <property type="match status" value="1"/>
</dbReference>
<dbReference type="GO" id="GO:0055085">
    <property type="term" value="P:transmembrane transport"/>
    <property type="evidence" value="ECO:0007669"/>
    <property type="project" value="InterPro"/>
</dbReference>
<sequence length="427" mass="48226">MTHIDEQLDLNNAALWKETEHDFTKSEDIKRRSLTFYQDVWRRFRENKTAIFSLVFIVLLTATALFLPYFWRYTYSDQNLEYSNVPCRLELYEIDGTGASFYITNDYNVLQVARDGTLGKMAENTGDNLMTRQKNFVLDGKDIKVDYSQYFAAKKKLYSLRRAAERGEKVDLPAEEHKFENMKRYIVTVDGKEVQPSLRVWNKSHIFGNDALGRDIFIRIVYGARISLAVGFATALVCFIIGVLFGGVSGYCGGKVDDAMMRVVDIINTIPTLLYVILLRVLFDSGGLFTIILTIGLTYWVSMARLVRGEVLSLKKQEFVLAAKSLGAPTRYILLRHLLPNIMGPIMVTITMMIPNAIFTEAFLSFVGLGVSAPIASWGTLCNDALEGLYTYPQQLLFPAAAISLTILTFNLLGDGLRDALDPKLRK</sequence>
<evidence type="ECO:0000256" key="2">
    <source>
        <dbReference type="ARBA" id="ARBA00022448"/>
    </source>
</evidence>
<comment type="similarity">
    <text evidence="7">Belongs to the binding-protein-dependent transport system permease family.</text>
</comment>
<dbReference type="KEGG" id="cpor:BED41_04420"/>
<accession>A0A1B2I358</accession>
<dbReference type="SUPFAM" id="SSF161098">
    <property type="entry name" value="MetI-like"/>
    <property type="match status" value="1"/>
</dbReference>
<keyword evidence="2 7" id="KW-0813">Transport</keyword>